<accession>A0A0A0KEE8</accession>
<dbReference type="EMBL" id="CM002927">
    <property type="protein sequence ID" value="KGN47214.1"/>
    <property type="molecule type" value="Genomic_DNA"/>
</dbReference>
<dbReference type="InterPro" id="IPR038765">
    <property type="entry name" value="Papain-like_cys_pep_sf"/>
</dbReference>
<dbReference type="Gene3D" id="3.40.395.10">
    <property type="entry name" value="Adenoviral Proteinase, Chain A"/>
    <property type="match status" value="1"/>
</dbReference>
<sequence>MQPICTSCLDAYMMYLHTIMVQGQSLNLFKFMDVGSESYSSYKQSRAQLLNARLLGAEYDQVILFPYNSGNHWTLVVVNPTKGAAYWIDPLKNRIDGDMSEVLQMSFDISKKKKPS</sequence>
<proteinExistence type="predicted"/>
<organism evidence="1 2">
    <name type="scientific">Cucumis sativus</name>
    <name type="common">Cucumber</name>
    <dbReference type="NCBI Taxonomy" id="3659"/>
    <lineage>
        <taxon>Eukaryota</taxon>
        <taxon>Viridiplantae</taxon>
        <taxon>Streptophyta</taxon>
        <taxon>Embryophyta</taxon>
        <taxon>Tracheophyta</taxon>
        <taxon>Spermatophyta</taxon>
        <taxon>Magnoliopsida</taxon>
        <taxon>eudicotyledons</taxon>
        <taxon>Gunneridae</taxon>
        <taxon>Pentapetalae</taxon>
        <taxon>rosids</taxon>
        <taxon>fabids</taxon>
        <taxon>Cucurbitales</taxon>
        <taxon>Cucurbitaceae</taxon>
        <taxon>Benincaseae</taxon>
        <taxon>Cucumis</taxon>
    </lineage>
</organism>
<evidence type="ECO:0000313" key="1">
    <source>
        <dbReference type="EMBL" id="KGN47214.1"/>
    </source>
</evidence>
<dbReference type="OMA" id="MYLHTIM"/>
<dbReference type="Proteomes" id="UP000029981">
    <property type="component" value="Chromosome 6"/>
</dbReference>
<reference evidence="1 2" key="4">
    <citation type="journal article" date="2011" name="BMC Genomics">
        <title>RNA-Seq improves annotation of protein-coding genes in the cucumber genome.</title>
        <authorList>
            <person name="Li Z."/>
            <person name="Zhang Z."/>
            <person name="Yan P."/>
            <person name="Huang S."/>
            <person name="Fei Z."/>
            <person name="Lin K."/>
        </authorList>
    </citation>
    <scope>NUCLEOTIDE SEQUENCE [LARGE SCALE GENOMIC DNA]</scope>
    <source>
        <strain evidence="2">cv. 9930</strain>
    </source>
</reference>
<evidence type="ECO:0000313" key="2">
    <source>
        <dbReference type="Proteomes" id="UP000029981"/>
    </source>
</evidence>
<dbReference type="AlphaFoldDB" id="A0A0A0KEE8"/>
<reference evidence="1 2" key="1">
    <citation type="journal article" date="2009" name="Nat. Genet.">
        <title>The genome of the cucumber, Cucumis sativus L.</title>
        <authorList>
            <person name="Huang S."/>
            <person name="Li R."/>
            <person name="Zhang Z."/>
            <person name="Li L."/>
            <person name="Gu X."/>
            <person name="Fan W."/>
            <person name="Lucas W.J."/>
            <person name="Wang X."/>
            <person name="Xie B."/>
            <person name="Ni P."/>
            <person name="Ren Y."/>
            <person name="Zhu H."/>
            <person name="Li J."/>
            <person name="Lin K."/>
            <person name="Jin W."/>
            <person name="Fei Z."/>
            <person name="Li G."/>
            <person name="Staub J."/>
            <person name="Kilian A."/>
            <person name="van der Vossen E.A."/>
            <person name="Wu Y."/>
            <person name="Guo J."/>
            <person name="He J."/>
            <person name="Jia Z."/>
            <person name="Ren Y."/>
            <person name="Tian G."/>
            <person name="Lu Y."/>
            <person name="Ruan J."/>
            <person name="Qian W."/>
            <person name="Wang M."/>
            <person name="Huang Q."/>
            <person name="Li B."/>
            <person name="Xuan Z."/>
            <person name="Cao J."/>
            <person name="Asan"/>
            <person name="Wu Z."/>
            <person name="Zhang J."/>
            <person name="Cai Q."/>
            <person name="Bai Y."/>
            <person name="Zhao B."/>
            <person name="Han Y."/>
            <person name="Li Y."/>
            <person name="Li X."/>
            <person name="Wang S."/>
            <person name="Shi Q."/>
            <person name="Liu S."/>
            <person name="Cho W.K."/>
            <person name="Kim J.Y."/>
            <person name="Xu Y."/>
            <person name="Heller-Uszynska K."/>
            <person name="Miao H."/>
            <person name="Cheng Z."/>
            <person name="Zhang S."/>
            <person name="Wu J."/>
            <person name="Yang Y."/>
            <person name="Kang H."/>
            <person name="Li M."/>
            <person name="Liang H."/>
            <person name="Ren X."/>
            <person name="Shi Z."/>
            <person name="Wen M."/>
            <person name="Jian M."/>
            <person name="Yang H."/>
            <person name="Zhang G."/>
            <person name="Yang Z."/>
            <person name="Chen R."/>
            <person name="Liu S."/>
            <person name="Li J."/>
            <person name="Ma L."/>
            <person name="Liu H."/>
            <person name="Zhou Y."/>
            <person name="Zhao J."/>
            <person name="Fang X."/>
            <person name="Li G."/>
            <person name="Fang L."/>
            <person name="Li Y."/>
            <person name="Liu D."/>
            <person name="Zheng H."/>
            <person name="Zhang Y."/>
            <person name="Qin N."/>
            <person name="Li Z."/>
            <person name="Yang G."/>
            <person name="Yang S."/>
            <person name="Bolund L."/>
            <person name="Kristiansen K."/>
            <person name="Zheng H."/>
            <person name="Li S."/>
            <person name="Zhang X."/>
            <person name="Yang H."/>
            <person name="Wang J."/>
            <person name="Sun R."/>
            <person name="Zhang B."/>
            <person name="Jiang S."/>
            <person name="Wang J."/>
            <person name="Du Y."/>
            <person name="Li S."/>
        </authorList>
    </citation>
    <scope>NUCLEOTIDE SEQUENCE [LARGE SCALE GENOMIC DNA]</scope>
    <source>
        <strain evidence="2">cv. 9930</strain>
    </source>
</reference>
<gene>
    <name evidence="1" type="ORF">Csa_6G211860</name>
</gene>
<reference evidence="1 2" key="2">
    <citation type="journal article" date="2009" name="PLoS ONE">
        <title>An integrated genetic and cytogenetic map of the cucumber genome.</title>
        <authorList>
            <person name="Ren Y."/>
            <person name="Zhang Z."/>
            <person name="Liu J."/>
            <person name="Staub J.E."/>
            <person name="Han Y."/>
            <person name="Cheng Z."/>
            <person name="Li X."/>
            <person name="Lu J."/>
            <person name="Miao H."/>
            <person name="Kang H."/>
            <person name="Xie B."/>
            <person name="Gu X."/>
            <person name="Wang X."/>
            <person name="Du Y."/>
            <person name="Jin W."/>
            <person name="Huang S."/>
        </authorList>
    </citation>
    <scope>NUCLEOTIDE SEQUENCE [LARGE SCALE GENOMIC DNA]</scope>
    <source>
        <strain evidence="2">cv. 9930</strain>
    </source>
</reference>
<keyword evidence="2" id="KW-1185">Reference proteome</keyword>
<dbReference type="SUPFAM" id="SSF54001">
    <property type="entry name" value="Cysteine proteinases"/>
    <property type="match status" value="1"/>
</dbReference>
<dbReference type="STRING" id="3659.A0A0A0KEE8"/>
<dbReference type="Gramene" id="KGN47214">
    <property type="protein sequence ID" value="KGN47214"/>
    <property type="gene ID" value="Csa_6G211860"/>
</dbReference>
<name>A0A0A0KEE8_CUCSA</name>
<reference evidence="1 2" key="3">
    <citation type="journal article" date="2010" name="BMC Genomics">
        <title>Transcriptome sequencing and comparative analysis of cucumber flowers with different sex types.</title>
        <authorList>
            <person name="Guo S."/>
            <person name="Zheng Y."/>
            <person name="Joung J.G."/>
            <person name="Liu S."/>
            <person name="Zhang Z."/>
            <person name="Crasta O.R."/>
            <person name="Sobral B.W."/>
            <person name="Xu Y."/>
            <person name="Huang S."/>
            <person name="Fei Z."/>
        </authorList>
    </citation>
    <scope>NUCLEOTIDE SEQUENCE [LARGE SCALE GENOMIC DNA]</scope>
    <source>
        <strain evidence="2">cv. 9930</strain>
    </source>
</reference>
<protein>
    <recommendedName>
        <fullName evidence="3">Ubiquitin-like protease family profile domain-containing protein</fullName>
    </recommendedName>
</protein>
<evidence type="ECO:0008006" key="3">
    <source>
        <dbReference type="Google" id="ProtNLM"/>
    </source>
</evidence>